<dbReference type="RefSeq" id="WP_009712225.1">
    <property type="nucleotide sequence ID" value="NZ_GG657754.1"/>
</dbReference>
<feature type="compositionally biased region" description="Basic residues" evidence="1">
    <location>
        <begin position="110"/>
        <end position="126"/>
    </location>
</feature>
<organism evidence="2 3">
    <name type="scientific">Streptomyces himastatinicus ATCC 53653</name>
    <dbReference type="NCBI Taxonomy" id="457427"/>
    <lineage>
        <taxon>Bacteria</taxon>
        <taxon>Bacillati</taxon>
        <taxon>Actinomycetota</taxon>
        <taxon>Actinomycetes</taxon>
        <taxon>Kitasatosporales</taxon>
        <taxon>Streptomycetaceae</taxon>
        <taxon>Streptomyces</taxon>
        <taxon>Streptomyces violaceusniger group</taxon>
    </lineage>
</organism>
<dbReference type="AlphaFoldDB" id="D9W647"/>
<dbReference type="STRING" id="457427.SSOG_00115"/>
<accession>D9W647</accession>
<proteinExistence type="predicted"/>
<dbReference type="OrthoDB" id="9109650at2"/>
<feature type="region of interest" description="Disordered" evidence="1">
    <location>
        <begin position="83"/>
        <end position="126"/>
    </location>
</feature>
<gene>
    <name evidence="2" type="ORF">SSOG_00115</name>
</gene>
<dbReference type="SUPFAM" id="SSF103473">
    <property type="entry name" value="MFS general substrate transporter"/>
    <property type="match status" value="1"/>
</dbReference>
<protein>
    <submittedName>
        <fullName evidence="2">Uncharacterized protein</fullName>
    </submittedName>
</protein>
<dbReference type="InterPro" id="IPR036259">
    <property type="entry name" value="MFS_trans_sf"/>
</dbReference>
<dbReference type="HOGENOM" id="CLU_1980319_0_0_11"/>
<sequence length="126" mass="13400">MSTPAIDEAPLSGFHRKLTWACAGGPFLDGYLLSIIGVALVGMSNELQLTTGDESLIGADYPIATSLLAEWVPNRHRGRLLGPRVPAVAGEQGPYRGRPEVDPTGPGAHHSPRRAARGIGRRAARR</sequence>
<name>D9W647_9ACTN</name>
<reference evidence="2 3" key="1">
    <citation type="submission" date="2009-02" db="EMBL/GenBank/DDBJ databases">
        <title>Annotation of Streptomyces hygroscopicus strain ATCC 53653.</title>
        <authorList>
            <consortium name="The Broad Institute Genome Sequencing Platform"/>
            <consortium name="Broad Institute Microbial Sequencing Center"/>
            <person name="Fischbach M."/>
            <person name="Godfrey P."/>
            <person name="Ward D."/>
            <person name="Young S."/>
            <person name="Zeng Q."/>
            <person name="Koehrsen M."/>
            <person name="Alvarado L."/>
            <person name="Berlin A.M."/>
            <person name="Bochicchio J."/>
            <person name="Borenstein D."/>
            <person name="Chapman S.B."/>
            <person name="Chen Z."/>
            <person name="Engels R."/>
            <person name="Freedman E."/>
            <person name="Gellesch M."/>
            <person name="Goldberg J."/>
            <person name="Griggs A."/>
            <person name="Gujja S."/>
            <person name="Heilman E.R."/>
            <person name="Heiman D.I."/>
            <person name="Hepburn T.A."/>
            <person name="Howarth C."/>
            <person name="Jen D."/>
            <person name="Larson L."/>
            <person name="Lewis B."/>
            <person name="Mehta T."/>
            <person name="Park D."/>
            <person name="Pearson M."/>
            <person name="Richards J."/>
            <person name="Roberts A."/>
            <person name="Saif S."/>
            <person name="Shea T.D."/>
            <person name="Shenoy N."/>
            <person name="Sisk P."/>
            <person name="Stolte C."/>
            <person name="Sykes S.N."/>
            <person name="Thomson T."/>
            <person name="Walk T."/>
            <person name="White J."/>
            <person name="Yandava C."/>
            <person name="Straight P."/>
            <person name="Clardy J."/>
            <person name="Hung D."/>
            <person name="Kolter R."/>
            <person name="Mekalanos J."/>
            <person name="Walker S."/>
            <person name="Walsh C.T."/>
            <person name="Wieland-Brown L.C."/>
            <person name="Haas B."/>
            <person name="Nusbaum C."/>
            <person name="Birren B."/>
        </authorList>
    </citation>
    <scope>NUCLEOTIDE SEQUENCE [LARGE SCALE GENOMIC DNA]</scope>
    <source>
        <strain evidence="2 3">ATCC 53653</strain>
    </source>
</reference>
<keyword evidence="3" id="KW-1185">Reference proteome</keyword>
<evidence type="ECO:0000256" key="1">
    <source>
        <dbReference type="SAM" id="MobiDB-lite"/>
    </source>
</evidence>
<evidence type="ECO:0000313" key="3">
    <source>
        <dbReference type="Proteomes" id="UP000003963"/>
    </source>
</evidence>
<dbReference type="Proteomes" id="UP000003963">
    <property type="component" value="Unassembled WGS sequence"/>
</dbReference>
<dbReference type="EMBL" id="GG657754">
    <property type="protein sequence ID" value="EFL20403.1"/>
    <property type="molecule type" value="Genomic_DNA"/>
</dbReference>
<evidence type="ECO:0000313" key="2">
    <source>
        <dbReference type="EMBL" id="EFL20403.1"/>
    </source>
</evidence>